<dbReference type="InterPro" id="IPR009057">
    <property type="entry name" value="Homeodomain-like_sf"/>
</dbReference>
<dbReference type="InterPro" id="IPR018060">
    <property type="entry name" value="HTH_AraC"/>
</dbReference>
<evidence type="ECO:0000313" key="7">
    <source>
        <dbReference type="Proteomes" id="UP000433309"/>
    </source>
</evidence>
<dbReference type="EMBL" id="WKJK01000022">
    <property type="protein sequence ID" value="MRW94036.1"/>
    <property type="molecule type" value="Genomic_DNA"/>
</dbReference>
<dbReference type="Pfam" id="PF12625">
    <property type="entry name" value="Arabinose_bd"/>
    <property type="match status" value="1"/>
</dbReference>
<proteinExistence type="predicted"/>
<keyword evidence="3" id="KW-0804">Transcription</keyword>
<keyword evidence="1" id="KW-0805">Transcription regulation</keyword>
<feature type="region of interest" description="Disordered" evidence="4">
    <location>
        <begin position="1"/>
        <end position="27"/>
    </location>
</feature>
<name>A0A6I2LBA8_9BURK</name>
<dbReference type="SMART" id="SM00342">
    <property type="entry name" value="HTH_ARAC"/>
    <property type="match status" value="1"/>
</dbReference>
<dbReference type="PROSITE" id="PS01124">
    <property type="entry name" value="HTH_ARAC_FAMILY_2"/>
    <property type="match status" value="1"/>
</dbReference>
<dbReference type="GO" id="GO:0000976">
    <property type="term" value="F:transcription cis-regulatory region binding"/>
    <property type="evidence" value="ECO:0007669"/>
    <property type="project" value="TreeGrafter"/>
</dbReference>
<accession>A0A6I2LBA8</accession>
<dbReference type="AlphaFoldDB" id="A0A6I2LBA8"/>
<evidence type="ECO:0000256" key="1">
    <source>
        <dbReference type="ARBA" id="ARBA00023015"/>
    </source>
</evidence>
<comment type="caution">
    <text evidence="6">The sequence shown here is derived from an EMBL/GenBank/DDBJ whole genome shotgun (WGS) entry which is preliminary data.</text>
</comment>
<dbReference type="GO" id="GO:0005829">
    <property type="term" value="C:cytosol"/>
    <property type="evidence" value="ECO:0007669"/>
    <property type="project" value="TreeGrafter"/>
</dbReference>
<feature type="domain" description="HTH araC/xylS-type" evidence="5">
    <location>
        <begin position="286"/>
        <end position="383"/>
    </location>
</feature>
<dbReference type="PANTHER" id="PTHR47894">
    <property type="entry name" value="HTH-TYPE TRANSCRIPTIONAL REGULATOR GADX"/>
    <property type="match status" value="1"/>
</dbReference>
<protein>
    <submittedName>
        <fullName evidence="6">Helix-turn-helix domain-containing protein</fullName>
    </submittedName>
</protein>
<dbReference type="PANTHER" id="PTHR47894:SF1">
    <property type="entry name" value="HTH-TYPE TRANSCRIPTIONAL REGULATOR VQSM"/>
    <property type="match status" value="1"/>
</dbReference>
<dbReference type="Proteomes" id="UP000433309">
    <property type="component" value="Unassembled WGS sequence"/>
</dbReference>
<evidence type="ECO:0000256" key="3">
    <source>
        <dbReference type="ARBA" id="ARBA00023163"/>
    </source>
</evidence>
<sequence>MAPSHNGSKMAKNGTQAAISPQRDPAATNRTMLTAKFRQGESMPVKPHLPDAEADVPPHVIRQVLQLVASHGHSPERLCKGLGFTPENLCDANFRVSYRQTSLLVRRAMQRWGDPAIGIATGARQTVVCFGLPGLGMLTCATLGEAFQYLIKYQRAAGALTINEMSILDEHHFVTEVSTRFHDPELEPFFIEEIFVSGVEVSRALVGSHFRPARLELRYPRPEYAAAYSEYFRCPVIFNAPLNRLICDMAWYHCPLPTHDRYMRDSLQAQIDELLEQDTPRNDLVESIMNELRGSIDEVPALAMIGEALNLSERTLRRRLAALDTSYQRLVDQVRYECALDLLKRSDMPLVDIAMATGFTDARNFRRAFKRWCGMLPNQIRQGAPAPRMLMPERAAAATA</sequence>
<dbReference type="InterPro" id="IPR032687">
    <property type="entry name" value="AraC-type_N"/>
</dbReference>
<organism evidence="6 7">
    <name type="scientific">Duganella guangzhouensis</name>
    <dbReference type="NCBI Taxonomy" id="2666084"/>
    <lineage>
        <taxon>Bacteria</taxon>
        <taxon>Pseudomonadati</taxon>
        <taxon>Pseudomonadota</taxon>
        <taxon>Betaproteobacteria</taxon>
        <taxon>Burkholderiales</taxon>
        <taxon>Oxalobacteraceae</taxon>
        <taxon>Telluria group</taxon>
        <taxon>Duganella</taxon>
    </lineage>
</organism>
<gene>
    <name evidence="6" type="ORF">GJ699_29005</name>
</gene>
<reference evidence="6 7" key="1">
    <citation type="submission" date="2019-11" db="EMBL/GenBank/DDBJ databases">
        <title>Novel species isolated from a subtropical stream in China.</title>
        <authorList>
            <person name="Lu H."/>
        </authorList>
    </citation>
    <scope>NUCLEOTIDE SEQUENCE [LARGE SCALE GENOMIC DNA]</scope>
    <source>
        <strain evidence="6 7">FT80W</strain>
    </source>
</reference>
<keyword evidence="2" id="KW-0238">DNA-binding</keyword>
<dbReference type="Pfam" id="PF12833">
    <property type="entry name" value="HTH_18"/>
    <property type="match status" value="1"/>
</dbReference>
<dbReference type="SUPFAM" id="SSF46689">
    <property type="entry name" value="Homeodomain-like"/>
    <property type="match status" value="1"/>
</dbReference>
<dbReference type="Gene3D" id="1.10.10.60">
    <property type="entry name" value="Homeodomain-like"/>
    <property type="match status" value="1"/>
</dbReference>
<evidence type="ECO:0000256" key="4">
    <source>
        <dbReference type="SAM" id="MobiDB-lite"/>
    </source>
</evidence>
<keyword evidence="7" id="KW-1185">Reference proteome</keyword>
<evidence type="ECO:0000256" key="2">
    <source>
        <dbReference type="ARBA" id="ARBA00023125"/>
    </source>
</evidence>
<evidence type="ECO:0000259" key="5">
    <source>
        <dbReference type="PROSITE" id="PS01124"/>
    </source>
</evidence>
<evidence type="ECO:0000313" key="6">
    <source>
        <dbReference type="EMBL" id="MRW94036.1"/>
    </source>
</evidence>
<dbReference type="GO" id="GO:0003700">
    <property type="term" value="F:DNA-binding transcription factor activity"/>
    <property type="evidence" value="ECO:0007669"/>
    <property type="project" value="InterPro"/>
</dbReference>